<evidence type="ECO:0000256" key="12">
    <source>
        <dbReference type="HAMAP-Rule" id="MF_00418"/>
    </source>
</evidence>
<feature type="site" description="Part of a proton relay during catalysis" evidence="12">
    <location>
        <position position="48"/>
    </location>
</feature>
<comment type="caution">
    <text evidence="12">Lacks conserved residue(s) required for the propagation of feature annotation.</text>
</comment>
<evidence type="ECO:0000256" key="11">
    <source>
        <dbReference type="ARBA" id="ARBA00047836"/>
    </source>
</evidence>
<comment type="caution">
    <text evidence="12">Was originally thought to be a dihydrodipicolinate synthase (DHDPS), catalyzing the condensation of (S)-aspartate-beta-semialdehyde [(S)-ASA] and pyruvate to dihydrodipicolinate (DHDP). However, it was shown in E.coli that the product of the enzymatic reaction is not dihydrodipicolinate but in fact (4S)-4-hydroxy-2,3,4,5-tetrahydro-(2S)-dipicolinic acid (HTPA), and that the consecutive dehydration reaction leading to DHDP is not spontaneous but catalyzed by DapB.</text>
</comment>
<dbReference type="NCBIfam" id="TIGR00674">
    <property type="entry name" value="dapA"/>
    <property type="match status" value="1"/>
</dbReference>
<dbReference type="InterPro" id="IPR020625">
    <property type="entry name" value="Schiff_base-form_aldolases_AS"/>
</dbReference>
<dbReference type="InterPro" id="IPR002220">
    <property type="entry name" value="DapA-like"/>
</dbReference>
<evidence type="ECO:0000256" key="2">
    <source>
        <dbReference type="ARBA" id="ARBA00005120"/>
    </source>
</evidence>
<evidence type="ECO:0000256" key="1">
    <source>
        <dbReference type="ARBA" id="ARBA00003294"/>
    </source>
</evidence>
<dbReference type="PANTHER" id="PTHR12128">
    <property type="entry name" value="DIHYDRODIPICOLINATE SYNTHASE"/>
    <property type="match status" value="1"/>
</dbReference>
<evidence type="ECO:0000256" key="10">
    <source>
        <dbReference type="ARBA" id="ARBA00023270"/>
    </source>
</evidence>
<reference evidence="14 15" key="1">
    <citation type="submission" date="2024-09" db="EMBL/GenBank/DDBJ databases">
        <authorList>
            <person name="Sun Q."/>
            <person name="Mori K."/>
        </authorList>
    </citation>
    <scope>NUCLEOTIDE SEQUENCE [LARGE SCALE GENOMIC DNA]</scope>
    <source>
        <strain evidence="14 15">JCM 12520</strain>
    </source>
</reference>
<protein>
    <recommendedName>
        <fullName evidence="4 12">4-hydroxy-tetrahydrodipicolinate synthase</fullName>
        <shortName evidence="12">HTPA synthase</shortName>
        <ecNumber evidence="4 12">4.3.3.7</ecNumber>
    </recommendedName>
</protein>
<keyword evidence="7 12" id="KW-0220">Diaminopimelate biosynthesis</keyword>
<feature type="binding site" evidence="12">
    <location>
        <position position="49"/>
    </location>
    <ligand>
        <name>pyruvate</name>
        <dbReference type="ChEBI" id="CHEBI:15361"/>
    </ligand>
</feature>
<dbReference type="HAMAP" id="MF_00418">
    <property type="entry name" value="DapA"/>
    <property type="match status" value="1"/>
</dbReference>
<evidence type="ECO:0000256" key="5">
    <source>
        <dbReference type="ARBA" id="ARBA00022490"/>
    </source>
</evidence>
<name>A0ABV5VRC1_9BACL</name>
<dbReference type="GO" id="GO:0008840">
    <property type="term" value="F:4-hydroxy-tetrahydrodipicolinate synthase activity"/>
    <property type="evidence" value="ECO:0007669"/>
    <property type="project" value="UniProtKB-EC"/>
</dbReference>
<dbReference type="InterPro" id="IPR020624">
    <property type="entry name" value="Schiff_base-form_aldolases_CS"/>
</dbReference>
<gene>
    <name evidence="12 14" type="primary">dapA</name>
    <name evidence="14" type="ORF">ACFFNY_03985</name>
</gene>
<comment type="function">
    <text evidence="1 12">Catalyzes the condensation of (S)-aspartate-beta-semialdehyde [(S)-ASA] and pyruvate to 4-hydroxy-tetrahydrodipicolinate (HTPA).</text>
</comment>
<organism evidence="14 15">
    <name type="scientific">Paenibacillus hodogayensis</name>
    <dbReference type="NCBI Taxonomy" id="279208"/>
    <lineage>
        <taxon>Bacteria</taxon>
        <taxon>Bacillati</taxon>
        <taxon>Bacillota</taxon>
        <taxon>Bacilli</taxon>
        <taxon>Bacillales</taxon>
        <taxon>Paenibacillaceae</taxon>
        <taxon>Paenibacillus</taxon>
    </lineage>
</organism>
<dbReference type="PROSITE" id="PS00665">
    <property type="entry name" value="DHDPS_1"/>
    <property type="match status" value="1"/>
</dbReference>
<keyword evidence="8 12" id="KW-0457">Lysine biosynthesis</keyword>
<dbReference type="PROSITE" id="PS00666">
    <property type="entry name" value="DHDPS_2"/>
    <property type="match status" value="1"/>
</dbReference>
<sequence length="293" mass="31330">MLAERLKGVIVPVVAPFTAEGKMDTESFRRLVSKLLARKAHGLIINGTTGESPTVGAEEAERLVEIALELRGNEDGTPILVGTGSNDTAEAVRLTKRAKALGADGALVVTPYYNRPSVQGVLEHYRRVADVGLPVVAYHIPYRTGLELGPDALAAILEIEGVVGIKESSGGIRNFIELGGRTDKALLCGDDLYFLAALCCGASGAMMASANVATERFVGVYDLFADGRLPEARAAFNELVPLVRLLFAEPNPAPIKWLLAQTGLLASDAVRLPITPISPELRRQMEPFVDVCR</sequence>
<keyword evidence="5 12" id="KW-0963">Cytoplasm</keyword>
<feature type="active site" description="Proton donor/acceptor" evidence="12">
    <location>
        <position position="138"/>
    </location>
</feature>
<dbReference type="PANTHER" id="PTHR12128:SF66">
    <property type="entry name" value="4-HYDROXY-2-OXOGLUTARATE ALDOLASE, MITOCHONDRIAL"/>
    <property type="match status" value="1"/>
</dbReference>
<evidence type="ECO:0000256" key="9">
    <source>
        <dbReference type="ARBA" id="ARBA00023239"/>
    </source>
</evidence>
<proteinExistence type="inferred from homology"/>
<dbReference type="SUPFAM" id="SSF51569">
    <property type="entry name" value="Aldolase"/>
    <property type="match status" value="1"/>
</dbReference>
<comment type="pathway">
    <text evidence="2 12">Amino-acid biosynthesis; L-lysine biosynthesis via DAP pathway; (S)-tetrahydrodipicolinate from L-aspartate: step 3/4.</text>
</comment>
<keyword evidence="6 12" id="KW-0028">Amino-acid biosynthesis</keyword>
<comment type="similarity">
    <text evidence="3 12 13">Belongs to the DapA family.</text>
</comment>
<dbReference type="CDD" id="cd00950">
    <property type="entry name" value="DHDPS"/>
    <property type="match status" value="1"/>
</dbReference>
<dbReference type="PIRSF" id="PIRSF001365">
    <property type="entry name" value="DHDPS"/>
    <property type="match status" value="1"/>
</dbReference>
<dbReference type="EMBL" id="JBHMAG010000004">
    <property type="protein sequence ID" value="MFB9750725.1"/>
    <property type="molecule type" value="Genomic_DNA"/>
</dbReference>
<dbReference type="InterPro" id="IPR005263">
    <property type="entry name" value="DapA"/>
</dbReference>
<evidence type="ECO:0000256" key="6">
    <source>
        <dbReference type="ARBA" id="ARBA00022605"/>
    </source>
</evidence>
<feature type="active site" description="Schiff-base intermediate with substrate" evidence="12">
    <location>
        <position position="166"/>
    </location>
</feature>
<evidence type="ECO:0000313" key="14">
    <source>
        <dbReference type="EMBL" id="MFB9750725.1"/>
    </source>
</evidence>
<keyword evidence="15" id="KW-1185">Reference proteome</keyword>
<dbReference type="PRINTS" id="PR00146">
    <property type="entry name" value="DHPICSNTHASE"/>
</dbReference>
<dbReference type="EC" id="4.3.3.7" evidence="4 12"/>
<dbReference type="Gene3D" id="3.20.20.70">
    <property type="entry name" value="Aldolase class I"/>
    <property type="match status" value="1"/>
</dbReference>
<dbReference type="Proteomes" id="UP001589619">
    <property type="component" value="Unassembled WGS sequence"/>
</dbReference>
<evidence type="ECO:0000256" key="8">
    <source>
        <dbReference type="ARBA" id="ARBA00023154"/>
    </source>
</evidence>
<keyword evidence="10 12" id="KW-0704">Schiff base</keyword>
<accession>A0ABV5VRC1</accession>
<keyword evidence="9 12" id="KW-0456">Lyase</keyword>
<comment type="catalytic activity">
    <reaction evidence="11 12">
        <text>L-aspartate 4-semialdehyde + pyruvate = (2S,4S)-4-hydroxy-2,3,4,5-tetrahydrodipicolinate + H2O + H(+)</text>
        <dbReference type="Rhea" id="RHEA:34171"/>
        <dbReference type="ChEBI" id="CHEBI:15361"/>
        <dbReference type="ChEBI" id="CHEBI:15377"/>
        <dbReference type="ChEBI" id="CHEBI:15378"/>
        <dbReference type="ChEBI" id="CHEBI:67139"/>
        <dbReference type="ChEBI" id="CHEBI:537519"/>
        <dbReference type="EC" id="4.3.3.7"/>
    </reaction>
</comment>
<dbReference type="RefSeq" id="WP_344904849.1">
    <property type="nucleotide sequence ID" value="NZ_BAAAYO010000002.1"/>
</dbReference>
<comment type="subunit">
    <text evidence="12">Homotetramer; dimer of dimers.</text>
</comment>
<evidence type="ECO:0000256" key="4">
    <source>
        <dbReference type="ARBA" id="ARBA00012086"/>
    </source>
</evidence>
<comment type="subcellular location">
    <subcellularLocation>
        <location evidence="12">Cytoplasm</location>
    </subcellularLocation>
</comment>
<evidence type="ECO:0000256" key="3">
    <source>
        <dbReference type="ARBA" id="ARBA00007592"/>
    </source>
</evidence>
<comment type="caution">
    <text evidence="14">The sequence shown here is derived from an EMBL/GenBank/DDBJ whole genome shotgun (WGS) entry which is preliminary data.</text>
</comment>
<evidence type="ECO:0000313" key="15">
    <source>
        <dbReference type="Proteomes" id="UP001589619"/>
    </source>
</evidence>
<evidence type="ECO:0000256" key="7">
    <source>
        <dbReference type="ARBA" id="ARBA00022915"/>
    </source>
</evidence>
<feature type="site" description="Part of a proton relay during catalysis" evidence="12">
    <location>
        <position position="113"/>
    </location>
</feature>
<dbReference type="InterPro" id="IPR013785">
    <property type="entry name" value="Aldolase_TIM"/>
</dbReference>
<dbReference type="Pfam" id="PF00701">
    <property type="entry name" value="DHDPS"/>
    <property type="match status" value="1"/>
</dbReference>
<evidence type="ECO:0000256" key="13">
    <source>
        <dbReference type="PIRNR" id="PIRNR001365"/>
    </source>
</evidence>
<dbReference type="SMART" id="SM01130">
    <property type="entry name" value="DHDPS"/>
    <property type="match status" value="1"/>
</dbReference>